<proteinExistence type="predicted"/>
<keyword evidence="2" id="KW-0378">Hydrolase</keyword>
<feature type="domain" description="AB hydrolase-1" evidence="1">
    <location>
        <begin position="24"/>
        <end position="253"/>
    </location>
</feature>
<accession>A0ABS6ILS2</accession>
<sequence>MELKTISLGQRSARVWTGGTGEAIVLLHGGWAGAEAYWSTVTDDLERTHLVVAPELPPIHSADGLPSFGAYAEWLADLLTALGIERATLVGNSLGATVGWCFAGRYPERCGRLVLVNGYQPPVYSKMLRWLAGKTPIRALARGNLQRLHYGPEVIPLAFHDRSKVPAEIAQRLATFTAADVDRVLDRLLSGEEAAPPPKGSVLLIWGEADRSPVLDKNGARKMRLTLEESRLVTIPEAGHLPQVERPDEFLRALRGFLKR</sequence>
<dbReference type="GO" id="GO:0016787">
    <property type="term" value="F:hydrolase activity"/>
    <property type="evidence" value="ECO:0007669"/>
    <property type="project" value="UniProtKB-KW"/>
</dbReference>
<dbReference type="PANTHER" id="PTHR43798:SF33">
    <property type="entry name" value="HYDROLASE, PUTATIVE (AFU_ORTHOLOGUE AFUA_2G14860)-RELATED"/>
    <property type="match status" value="1"/>
</dbReference>
<evidence type="ECO:0000313" key="3">
    <source>
        <dbReference type="Proteomes" id="UP000727907"/>
    </source>
</evidence>
<organism evidence="2 3">
    <name type="scientific">Reyranella humidisoli</name>
    <dbReference type="NCBI Taxonomy" id="2849149"/>
    <lineage>
        <taxon>Bacteria</taxon>
        <taxon>Pseudomonadati</taxon>
        <taxon>Pseudomonadota</taxon>
        <taxon>Alphaproteobacteria</taxon>
        <taxon>Hyphomicrobiales</taxon>
        <taxon>Reyranellaceae</taxon>
        <taxon>Reyranella</taxon>
    </lineage>
</organism>
<comment type="caution">
    <text evidence="2">The sequence shown here is derived from an EMBL/GenBank/DDBJ whole genome shotgun (WGS) entry which is preliminary data.</text>
</comment>
<evidence type="ECO:0000313" key="2">
    <source>
        <dbReference type="EMBL" id="MBU8874894.1"/>
    </source>
</evidence>
<keyword evidence="3" id="KW-1185">Reference proteome</keyword>
<evidence type="ECO:0000259" key="1">
    <source>
        <dbReference type="Pfam" id="PF12697"/>
    </source>
</evidence>
<protein>
    <submittedName>
        <fullName evidence="2">Alpha/beta hydrolase</fullName>
    </submittedName>
</protein>
<dbReference type="InterPro" id="IPR050266">
    <property type="entry name" value="AB_hydrolase_sf"/>
</dbReference>
<dbReference type="Proteomes" id="UP000727907">
    <property type="component" value="Unassembled WGS sequence"/>
</dbReference>
<name>A0ABS6ILS2_9HYPH</name>
<dbReference type="Pfam" id="PF12697">
    <property type="entry name" value="Abhydrolase_6"/>
    <property type="match status" value="1"/>
</dbReference>
<dbReference type="InterPro" id="IPR000073">
    <property type="entry name" value="AB_hydrolase_1"/>
</dbReference>
<dbReference type="RefSeq" id="WP_216961235.1">
    <property type="nucleotide sequence ID" value="NZ_JAHOPB010000001.1"/>
</dbReference>
<dbReference type="PANTHER" id="PTHR43798">
    <property type="entry name" value="MONOACYLGLYCEROL LIPASE"/>
    <property type="match status" value="1"/>
</dbReference>
<dbReference type="EMBL" id="JAHOPB010000001">
    <property type="protein sequence ID" value="MBU8874894.1"/>
    <property type="molecule type" value="Genomic_DNA"/>
</dbReference>
<gene>
    <name evidence="2" type="ORF">KQ910_14045</name>
</gene>
<reference evidence="2 3" key="1">
    <citation type="submission" date="2021-06" db="EMBL/GenBank/DDBJ databases">
        <authorList>
            <person name="Lee D.H."/>
        </authorList>
    </citation>
    <scope>NUCLEOTIDE SEQUENCE [LARGE SCALE GENOMIC DNA]</scope>
    <source>
        <strain evidence="2 3">MMS21-HV4-11</strain>
    </source>
</reference>